<keyword evidence="3" id="KW-1185">Reference proteome</keyword>
<dbReference type="EMBL" id="JASMWN010000006">
    <property type="protein sequence ID" value="MDU9004208.1"/>
    <property type="molecule type" value="Genomic_DNA"/>
</dbReference>
<name>A0ABU3VDG1_9RHOB</name>
<proteinExistence type="predicted"/>
<organism evidence="2 3">
    <name type="scientific">Sedimentitalea todarodis</name>
    <dbReference type="NCBI Taxonomy" id="1631240"/>
    <lineage>
        <taxon>Bacteria</taxon>
        <taxon>Pseudomonadati</taxon>
        <taxon>Pseudomonadota</taxon>
        <taxon>Alphaproteobacteria</taxon>
        <taxon>Rhodobacterales</taxon>
        <taxon>Paracoccaceae</taxon>
        <taxon>Sedimentitalea</taxon>
    </lineage>
</organism>
<evidence type="ECO:0000313" key="2">
    <source>
        <dbReference type="EMBL" id="MDU9004208.1"/>
    </source>
</evidence>
<accession>A0ABU3VDG1</accession>
<feature type="region of interest" description="Disordered" evidence="1">
    <location>
        <begin position="60"/>
        <end position="95"/>
    </location>
</feature>
<evidence type="ECO:0000256" key="1">
    <source>
        <dbReference type="SAM" id="MobiDB-lite"/>
    </source>
</evidence>
<comment type="caution">
    <text evidence="2">The sequence shown here is derived from an EMBL/GenBank/DDBJ whole genome shotgun (WGS) entry which is preliminary data.</text>
</comment>
<protein>
    <submittedName>
        <fullName evidence="2">Uncharacterized protein</fullName>
    </submittedName>
</protein>
<sequence>MSFRAINQRFLAPGAQSLMIFGIIALCQPWSLFLHKYGVTLTLVGLVAFLVTSKIAPDPEPEEDYIEDEFDGQIGSGNGSKDGHGATTGKDGGIV</sequence>
<dbReference type="Proteomes" id="UP001255416">
    <property type="component" value="Unassembled WGS sequence"/>
</dbReference>
<evidence type="ECO:0000313" key="3">
    <source>
        <dbReference type="Proteomes" id="UP001255416"/>
    </source>
</evidence>
<dbReference type="RefSeq" id="WP_316775725.1">
    <property type="nucleotide sequence ID" value="NZ_JASMWN010000006.1"/>
</dbReference>
<feature type="compositionally biased region" description="Acidic residues" evidence="1">
    <location>
        <begin position="60"/>
        <end position="71"/>
    </location>
</feature>
<reference evidence="3" key="1">
    <citation type="submission" date="2023-05" db="EMBL/GenBank/DDBJ databases">
        <title>Sedimentitalea sp. nov. JM2-8.</title>
        <authorList>
            <person name="Huang J."/>
        </authorList>
    </citation>
    <scope>NUCLEOTIDE SEQUENCE [LARGE SCALE GENOMIC DNA]</scope>
    <source>
        <strain evidence="3">KHS03</strain>
    </source>
</reference>
<gene>
    <name evidence="2" type="ORF">QO231_10120</name>
</gene>